<evidence type="ECO:0000259" key="2">
    <source>
        <dbReference type="Pfam" id="PF07007"/>
    </source>
</evidence>
<dbReference type="EMBL" id="LDJJ01000009">
    <property type="protein sequence ID" value="KRG71281.1"/>
    <property type="molecule type" value="Genomic_DNA"/>
</dbReference>
<feature type="chain" id="PRO_5006394835" description="Lysozyme inhibitor LprI-like N-terminal domain-containing protein" evidence="1">
    <location>
        <begin position="19"/>
        <end position="134"/>
    </location>
</feature>
<dbReference type="InterPro" id="IPR009739">
    <property type="entry name" value="LprI-like_N"/>
</dbReference>
<dbReference type="Gene3D" id="1.20.1270.180">
    <property type="match status" value="1"/>
</dbReference>
<sequence length="134" mass="14589">MIRALTIALLLSPTLAWAESPAQPDHQQVYNDCLAEAGGINNGTVDACSSAASASAKAEMNRLYRALYSRLLAENAEDAEQLERAQKAWLVYRDLHCQLAGSYVGSPMYSFCPMQLNISRVGELRELVGEPSSP</sequence>
<keyword evidence="4" id="KW-1185">Reference proteome</keyword>
<keyword evidence="1" id="KW-0732">Signal</keyword>
<comment type="caution">
    <text evidence="3">The sequence shown here is derived from an EMBL/GenBank/DDBJ whole genome shotgun (WGS) entry which is preliminary data.</text>
</comment>
<dbReference type="RefSeq" id="WP_057626784.1">
    <property type="nucleotide sequence ID" value="NZ_LDJJ01000009.1"/>
</dbReference>
<dbReference type="PATRIC" id="fig|405446.3.peg.3786"/>
<evidence type="ECO:0000313" key="4">
    <source>
        <dbReference type="Proteomes" id="UP000051863"/>
    </source>
</evidence>
<dbReference type="OrthoDB" id="7340239at2"/>
<protein>
    <recommendedName>
        <fullName evidence="2">Lysozyme inhibitor LprI-like N-terminal domain-containing protein</fullName>
    </recommendedName>
</protein>
<reference evidence="3 4" key="1">
    <citation type="submission" date="2015-05" db="EMBL/GenBank/DDBJ databases">
        <title>Genome sequencing and analysis of members of genus Stenotrophomonas.</title>
        <authorList>
            <person name="Patil P.P."/>
            <person name="Midha S."/>
            <person name="Patil P.B."/>
        </authorList>
    </citation>
    <scope>NUCLEOTIDE SEQUENCE [LARGE SCALE GENOMIC DNA]</scope>
    <source>
        <strain evidence="3 4">DSM 18941</strain>
    </source>
</reference>
<dbReference type="Proteomes" id="UP000051863">
    <property type="component" value="Unassembled WGS sequence"/>
</dbReference>
<proteinExistence type="predicted"/>
<organism evidence="3 4">
    <name type="scientific">Stenotrophomonas terrae</name>
    <dbReference type="NCBI Taxonomy" id="405446"/>
    <lineage>
        <taxon>Bacteria</taxon>
        <taxon>Pseudomonadati</taxon>
        <taxon>Pseudomonadota</taxon>
        <taxon>Gammaproteobacteria</taxon>
        <taxon>Lysobacterales</taxon>
        <taxon>Lysobacteraceae</taxon>
        <taxon>Stenotrophomonas</taxon>
    </lineage>
</organism>
<accession>A0A0R0CZH7</accession>
<feature type="signal peptide" evidence="1">
    <location>
        <begin position="1"/>
        <end position="18"/>
    </location>
</feature>
<dbReference type="AlphaFoldDB" id="A0A0R0CZH7"/>
<gene>
    <name evidence="3" type="ORF">ABB27_03225</name>
</gene>
<feature type="domain" description="Lysozyme inhibitor LprI-like N-terminal" evidence="2">
    <location>
        <begin position="43"/>
        <end position="124"/>
    </location>
</feature>
<dbReference type="Pfam" id="PF07007">
    <property type="entry name" value="LprI"/>
    <property type="match status" value="1"/>
</dbReference>
<evidence type="ECO:0000313" key="3">
    <source>
        <dbReference type="EMBL" id="KRG71281.1"/>
    </source>
</evidence>
<name>A0A0R0CZH7_9GAMM</name>
<evidence type="ECO:0000256" key="1">
    <source>
        <dbReference type="SAM" id="SignalP"/>
    </source>
</evidence>